<dbReference type="PATRIC" id="fig|29447.3.peg.1687"/>
<keyword evidence="1" id="KW-0732">Signal</keyword>
<dbReference type="Pfam" id="PF11218">
    <property type="entry name" value="DUF3011"/>
    <property type="match status" value="1"/>
</dbReference>
<gene>
    <name evidence="2" type="ordered locus">XALc_1727</name>
</gene>
<sequence>MKWSHGLAGGCWLGLLVSMSSVEAQQNAPVDAYAAAVVRCESHDMLWTHCPMPTAQGVQLVRQLSDNDCIRGSEWGVDVTGVWVTQGCRAEFLSIPSEQPHHSVMRRLLHCESSGRVESCPVMLHGAPVRLMRQLSAMPCQRERSWGVGRNEIWVARGCRGEFEIGARDGSGFPPGARVVLCESKGHAHRRCGVSVEDSVQLLRQLSGSACVQDDSWGWDRDGIWVDKGCRAEFSVN</sequence>
<dbReference type="InterPro" id="IPR021381">
    <property type="entry name" value="DUF3011"/>
</dbReference>
<name>D2UDW6_XANAP</name>
<accession>D2UDW6</accession>
<evidence type="ECO:0000313" key="2">
    <source>
        <dbReference type="EMBL" id="CBA16223.1"/>
    </source>
</evidence>
<dbReference type="KEGG" id="xal:XALC_1727"/>
<evidence type="ECO:0000256" key="1">
    <source>
        <dbReference type="SAM" id="SignalP"/>
    </source>
</evidence>
<dbReference type="eggNOG" id="ENOG50310GY">
    <property type="taxonomic scope" value="Bacteria"/>
</dbReference>
<dbReference type="Proteomes" id="UP000001890">
    <property type="component" value="Chromosome"/>
</dbReference>
<dbReference type="GeneID" id="57877038"/>
<organism evidence="2 3">
    <name type="scientific">Xanthomonas albilineans (strain GPE PC73 / CFBP 7063)</name>
    <dbReference type="NCBI Taxonomy" id="380358"/>
    <lineage>
        <taxon>Bacteria</taxon>
        <taxon>Pseudomonadati</taxon>
        <taxon>Pseudomonadota</taxon>
        <taxon>Gammaproteobacteria</taxon>
        <taxon>Lysobacterales</taxon>
        <taxon>Lysobacteraceae</taxon>
        <taxon>Xanthomonas</taxon>
    </lineage>
</organism>
<feature type="signal peptide" evidence="1">
    <location>
        <begin position="1"/>
        <end position="24"/>
    </location>
</feature>
<dbReference type="AlphaFoldDB" id="D2UDW6"/>
<dbReference type="EMBL" id="FP565176">
    <property type="protein sequence ID" value="CBA16223.1"/>
    <property type="molecule type" value="Genomic_DNA"/>
</dbReference>
<reference evidence="2 3" key="1">
    <citation type="journal article" date="2009" name="BMC Genomics">
        <title>The complete genome sequence of Xanthomonas albilineans provides new insights into the reductive genome evolution of the xylem-limited Xanthomonadaceae.</title>
        <authorList>
            <person name="Pieretti I."/>
            <person name="Royer M."/>
            <person name="Barbe V."/>
            <person name="Carrere S."/>
            <person name="Koebnik R."/>
            <person name="Cociancich S."/>
            <person name="Couloux A."/>
            <person name="Darrasse A."/>
            <person name="Gouzy J."/>
            <person name="Jacques M.A."/>
            <person name="Lauber E."/>
            <person name="Manceau C."/>
            <person name="Mangenot S."/>
            <person name="Poussier S."/>
            <person name="Segurens B."/>
            <person name="Szurek B."/>
            <person name="Verdier V."/>
            <person name="Arlat M."/>
            <person name="Rott P."/>
        </authorList>
    </citation>
    <scope>NUCLEOTIDE SEQUENCE [LARGE SCALE GENOMIC DNA]</scope>
    <source>
        <strain evidence="3">GPE PC73 / CFBP 7063</strain>
    </source>
</reference>
<dbReference type="STRING" id="380358.XALC_1727"/>
<feature type="chain" id="PRO_5003038260" evidence="1">
    <location>
        <begin position="25"/>
        <end position="237"/>
    </location>
</feature>
<proteinExistence type="predicted"/>
<evidence type="ECO:0000313" key="3">
    <source>
        <dbReference type="Proteomes" id="UP000001890"/>
    </source>
</evidence>
<dbReference type="OrthoDB" id="6052310at2"/>
<keyword evidence="3" id="KW-1185">Reference proteome</keyword>
<dbReference type="RefSeq" id="WP_012916224.1">
    <property type="nucleotide sequence ID" value="NC_013722.1"/>
</dbReference>
<protein>
    <submittedName>
        <fullName evidence="2">Hypothetical_protein</fullName>
    </submittedName>
</protein>